<dbReference type="KEGG" id="vg:64408825"/>
<protein>
    <submittedName>
        <fullName evidence="1">Uncharacterized protein</fullName>
    </submittedName>
</protein>
<dbReference type="EMBL" id="MG944227">
    <property type="protein sequence ID" value="AVO23690.1"/>
    <property type="molecule type" value="Genomic_DNA"/>
</dbReference>
<proteinExistence type="predicted"/>
<accession>A0A3S7HDV5</accession>
<evidence type="ECO:0000313" key="2">
    <source>
        <dbReference type="Proteomes" id="UP000289438"/>
    </source>
</evidence>
<name>A0A3S7HDV5_9CAUD</name>
<evidence type="ECO:0000313" key="1">
    <source>
        <dbReference type="EMBL" id="AVO23690.1"/>
    </source>
</evidence>
<dbReference type="RefSeq" id="YP_010052456.1">
    <property type="nucleotide sequence ID" value="NC_054458.1"/>
</dbReference>
<keyword evidence="2" id="KW-1185">Reference proteome</keyword>
<dbReference type="Proteomes" id="UP000289438">
    <property type="component" value="Segment"/>
</dbReference>
<organism evidence="1 2">
    <name type="scientific">Xanthomonas phage XPP1</name>
    <dbReference type="NCBI Taxonomy" id="2099853"/>
    <lineage>
        <taxon>Viruses</taxon>
        <taxon>Duplodnaviria</taxon>
        <taxon>Heunggongvirae</taxon>
        <taxon>Uroviricota</taxon>
        <taxon>Caudoviricetes</taxon>
        <taxon>Kantovirinae</taxon>
        <taxon>Tsukubavirus</taxon>
        <taxon>Tsukubavirus XPP1</taxon>
    </lineage>
</organism>
<reference evidence="1 2" key="1">
    <citation type="submission" date="2018-02" db="EMBL/GenBank/DDBJ databases">
        <title>Isolation, characterization and comparative genomics of Xanthomonas oryzae pv. oryzae bacteriophages.</title>
        <authorList>
            <person name="Varga I."/>
            <person name="Molnar J."/>
            <person name="Gazdag A."/>
            <person name="Szucs D."/>
            <person name="Doffkay Z."/>
            <person name="Valappil S.K."/>
            <person name="Papp S."/>
            <person name="Pinter R."/>
            <person name="Vera Cruz C.M."/>
            <person name="Ricardo O."/>
            <person name="Vizi T."/>
            <person name="Schneider G."/>
            <person name="Rakhely G."/>
            <person name="Kovacs T."/>
        </authorList>
    </citation>
    <scope>NUCLEOTIDE SEQUENCE [LARGE SCALE GENOMIC DNA]</scope>
</reference>
<sequence>MKPNWLDAPEWANFLAMDTDGAWVWYEKHPRYVVSSGRWTSAGREDLARNYPPRALDTLETRP</sequence>
<dbReference type="GeneID" id="64408825"/>